<gene>
    <name evidence="2" type="ORF">E2I00_019849</name>
</gene>
<feature type="compositionally biased region" description="Low complexity" evidence="1">
    <location>
        <begin position="61"/>
        <end position="85"/>
    </location>
</feature>
<accession>A0A643C9T6</accession>
<name>A0A643C9T6_BALPH</name>
<dbReference type="PANTHER" id="PTHR21725:SF1">
    <property type="entry name" value="E3 UBIQUITIN-PROTEIN LIGASE UBR4"/>
    <property type="match status" value="1"/>
</dbReference>
<reference evidence="2 3" key="1">
    <citation type="journal article" date="2019" name="PLoS ONE">
        <title>Genomic analyses reveal an absence of contemporary introgressive admixture between fin whales and blue whales, despite known hybrids.</title>
        <authorList>
            <person name="Westbury M.V."/>
            <person name="Petersen B."/>
            <person name="Lorenzen E.D."/>
        </authorList>
    </citation>
    <scope>NUCLEOTIDE SEQUENCE [LARGE SCALE GENOMIC DNA]</scope>
    <source>
        <strain evidence="2">FinWhale-01</strain>
    </source>
</reference>
<comment type="caution">
    <text evidence="2">The sequence shown here is derived from an EMBL/GenBank/DDBJ whole genome shotgun (WGS) entry which is preliminary data.</text>
</comment>
<dbReference type="GO" id="GO:0004842">
    <property type="term" value="F:ubiquitin-protein transferase activity"/>
    <property type="evidence" value="ECO:0007669"/>
    <property type="project" value="TreeGrafter"/>
</dbReference>
<dbReference type="OrthoDB" id="30336at2759"/>
<sequence>MEHLKACAEIAAQRTINWQKFCIKDDFSFLVDEGVSPVLLQLLSCALCGSKVLAALAASAGPSSASSSSAPGATGSGQATTQSKSSTKKSKKEEKEKEKE</sequence>
<feature type="compositionally biased region" description="Basic and acidic residues" evidence="1">
    <location>
        <begin position="91"/>
        <end position="100"/>
    </location>
</feature>
<dbReference type="AlphaFoldDB" id="A0A643C9T6"/>
<organism evidence="2 3">
    <name type="scientific">Balaenoptera physalus</name>
    <name type="common">Fin whale</name>
    <name type="synonym">Balaena physalus</name>
    <dbReference type="NCBI Taxonomy" id="9770"/>
    <lineage>
        <taxon>Eukaryota</taxon>
        <taxon>Metazoa</taxon>
        <taxon>Chordata</taxon>
        <taxon>Craniata</taxon>
        <taxon>Vertebrata</taxon>
        <taxon>Euteleostomi</taxon>
        <taxon>Mammalia</taxon>
        <taxon>Eutheria</taxon>
        <taxon>Laurasiatheria</taxon>
        <taxon>Artiodactyla</taxon>
        <taxon>Whippomorpha</taxon>
        <taxon>Cetacea</taxon>
        <taxon>Mysticeti</taxon>
        <taxon>Balaenopteridae</taxon>
        <taxon>Balaenoptera</taxon>
    </lineage>
</organism>
<dbReference type="GO" id="GO:0006511">
    <property type="term" value="P:ubiquitin-dependent protein catabolic process"/>
    <property type="evidence" value="ECO:0007669"/>
    <property type="project" value="TreeGrafter"/>
</dbReference>
<proteinExistence type="predicted"/>
<evidence type="ECO:0000256" key="1">
    <source>
        <dbReference type="SAM" id="MobiDB-lite"/>
    </source>
</evidence>
<dbReference type="InterPro" id="IPR045189">
    <property type="entry name" value="UBR4-like"/>
</dbReference>
<feature type="non-terminal residue" evidence="2">
    <location>
        <position position="100"/>
    </location>
</feature>
<dbReference type="PANTHER" id="PTHR21725">
    <property type="entry name" value="E3 UBIQUITIN-PROTEIN LIGASE UBR4"/>
    <property type="match status" value="1"/>
</dbReference>
<dbReference type="GO" id="GO:0005829">
    <property type="term" value="C:cytosol"/>
    <property type="evidence" value="ECO:0007669"/>
    <property type="project" value="TreeGrafter"/>
</dbReference>
<dbReference type="GO" id="GO:0005654">
    <property type="term" value="C:nucleoplasm"/>
    <property type="evidence" value="ECO:0007669"/>
    <property type="project" value="TreeGrafter"/>
</dbReference>
<protein>
    <submittedName>
        <fullName evidence="2">Uncharacterized protein</fullName>
    </submittedName>
</protein>
<dbReference type="GO" id="GO:0005813">
    <property type="term" value="C:centrosome"/>
    <property type="evidence" value="ECO:0007669"/>
    <property type="project" value="TreeGrafter"/>
</dbReference>
<evidence type="ECO:0000313" key="2">
    <source>
        <dbReference type="EMBL" id="KAB0396728.1"/>
    </source>
</evidence>
<keyword evidence="3" id="KW-1185">Reference proteome</keyword>
<dbReference type="Proteomes" id="UP000437017">
    <property type="component" value="Unassembled WGS sequence"/>
</dbReference>
<evidence type="ECO:0000313" key="3">
    <source>
        <dbReference type="Proteomes" id="UP000437017"/>
    </source>
</evidence>
<dbReference type="EMBL" id="SGJD01002095">
    <property type="protein sequence ID" value="KAB0396728.1"/>
    <property type="molecule type" value="Genomic_DNA"/>
</dbReference>
<dbReference type="GO" id="GO:0016020">
    <property type="term" value="C:membrane"/>
    <property type="evidence" value="ECO:0007669"/>
    <property type="project" value="TreeGrafter"/>
</dbReference>
<feature type="region of interest" description="Disordered" evidence="1">
    <location>
        <begin position="61"/>
        <end position="100"/>
    </location>
</feature>